<evidence type="ECO:0000313" key="2">
    <source>
        <dbReference type="EMBL" id="GCE10220.1"/>
    </source>
</evidence>
<feature type="transmembrane region" description="Helical" evidence="1">
    <location>
        <begin position="241"/>
        <end position="261"/>
    </location>
</feature>
<reference evidence="3" key="1">
    <citation type="submission" date="2018-12" db="EMBL/GenBank/DDBJ databases">
        <title>Tengunoibacter tsumagoiensis gen. nov., sp. nov., Dictyobacter kobayashii sp. nov., D. alpinus sp. nov., and D. joshuensis sp. nov. and description of Dictyobacteraceae fam. nov. within the order Ktedonobacterales isolated from Tengu-no-mugimeshi.</title>
        <authorList>
            <person name="Wang C.M."/>
            <person name="Zheng Y."/>
            <person name="Sakai Y."/>
            <person name="Toyoda A."/>
            <person name="Minakuchi Y."/>
            <person name="Abe K."/>
            <person name="Yokota A."/>
            <person name="Yabe S."/>
        </authorList>
    </citation>
    <scope>NUCLEOTIDE SEQUENCE [LARGE SCALE GENOMIC DNA]</scope>
    <source>
        <strain evidence="3">Uno3</strain>
    </source>
</reference>
<feature type="transmembrane region" description="Helical" evidence="1">
    <location>
        <begin position="202"/>
        <end position="221"/>
    </location>
</feature>
<proteinExistence type="predicted"/>
<keyword evidence="1" id="KW-1133">Transmembrane helix</keyword>
<dbReference type="RefSeq" id="WP_126577837.1">
    <property type="nucleotide sequence ID" value="NZ_BIFR01000001.1"/>
</dbReference>
<feature type="transmembrane region" description="Helical" evidence="1">
    <location>
        <begin position="114"/>
        <end position="137"/>
    </location>
</feature>
<feature type="transmembrane region" description="Helical" evidence="1">
    <location>
        <begin position="60"/>
        <end position="84"/>
    </location>
</feature>
<dbReference type="Proteomes" id="UP000287352">
    <property type="component" value="Unassembled WGS sequence"/>
</dbReference>
<sequence length="272" mass="30990">MKQHFHLFLGIVRYEFLMQLRRRSLWITFLIFTLLILVEYGQGSSRLDKTVPLLLAQMPLLAVAAHWAFNATTFLPICVGALLADRYTRDRRTHVDELLTTMPVFLRSRLFGKYIGSLLATLIPMFLVYSGLIGYTLSVSHNWLLIPYALETFIVIALPGVLFAGAFSIAVPAVLWVPLYQFLFICYWFWNTLWFHADLFNLGRTILAPTGLYIAFGFYDLGRYEDTKGPHGDPGIHSSPLLAIESTLLLIALAILVIFALEGYIRLRRALQ</sequence>
<name>A0A401ZTX0_9CHLR</name>
<dbReference type="OrthoDB" id="152848at2"/>
<evidence type="ECO:0000313" key="3">
    <source>
        <dbReference type="Proteomes" id="UP000287352"/>
    </source>
</evidence>
<dbReference type="AlphaFoldDB" id="A0A401ZTX0"/>
<evidence type="ECO:0000256" key="1">
    <source>
        <dbReference type="SAM" id="Phobius"/>
    </source>
</evidence>
<feature type="transmembrane region" description="Helical" evidence="1">
    <location>
        <begin position="23"/>
        <end position="40"/>
    </location>
</feature>
<accession>A0A401ZTX0</accession>
<keyword evidence="1" id="KW-0812">Transmembrane</keyword>
<dbReference type="EMBL" id="BIFR01000001">
    <property type="protein sequence ID" value="GCE10220.1"/>
    <property type="molecule type" value="Genomic_DNA"/>
</dbReference>
<keyword evidence="1" id="KW-0472">Membrane</keyword>
<gene>
    <name evidence="2" type="ORF">KTT_00790</name>
</gene>
<protein>
    <submittedName>
        <fullName evidence="2">Uncharacterized protein</fullName>
    </submittedName>
</protein>
<organism evidence="2 3">
    <name type="scientific">Tengunoibacter tsumagoiensis</name>
    <dbReference type="NCBI Taxonomy" id="2014871"/>
    <lineage>
        <taxon>Bacteria</taxon>
        <taxon>Bacillati</taxon>
        <taxon>Chloroflexota</taxon>
        <taxon>Ktedonobacteria</taxon>
        <taxon>Ktedonobacterales</taxon>
        <taxon>Dictyobacteraceae</taxon>
        <taxon>Tengunoibacter</taxon>
    </lineage>
</organism>
<comment type="caution">
    <text evidence="2">The sequence shown here is derived from an EMBL/GenBank/DDBJ whole genome shotgun (WGS) entry which is preliminary data.</text>
</comment>
<keyword evidence="3" id="KW-1185">Reference proteome</keyword>